<dbReference type="RefSeq" id="WP_143918597.1">
    <property type="nucleotide sequence ID" value="NZ_CANLFO010000009.1"/>
</dbReference>
<dbReference type="OrthoDB" id="830908at2"/>
<comment type="caution">
    <text evidence="1">The sequence shown here is derived from an EMBL/GenBank/DDBJ whole genome shotgun (WGS) entry which is preliminary data.</text>
</comment>
<dbReference type="EMBL" id="VLNR01000083">
    <property type="protein sequence ID" value="TSE04331.1"/>
    <property type="molecule type" value="Genomic_DNA"/>
</dbReference>
<sequence length="382" mass="45445">MTIVRFPLRYRIKSEVRIVLLLAWCIFLSNTINAQNMNDFVENRSFLITEKPQKVYKSYYKDGQPYQGYFSKGNIEFPRVDYYENGVIKFQYSLDVYQMALGADTFDESQEVEEYQMNEEEYDEYLKNKYKPRLNIKSVYENGKIIDGYEYEEVSSTIFSKKIENKKITELHIDVFAMHYYQRTSMILKGDTIIIGSPTLAVEGNKFQVNLLKKDNYWEIQYHMNDEYIGSKYFVIGKMNHLSKRSIFFMYDKNNSTYGYGTSGFQDNLNSFDLINITNVFFDKPEVFEPDEMDVFFRDLIDAIIAETKRGDETYPKEPEKYRGYLETGDHGDIVAGIRFFEKEIDSYYEEYKEGDKVKKEKIDLINFQKVFKNYLSKVRDK</sequence>
<name>A0A554VCB4_9FLAO</name>
<reference evidence="1 2" key="1">
    <citation type="submission" date="2019-07" db="EMBL/GenBank/DDBJ databases">
        <title>The draft genome sequence of Aquimarina algiphila M91.</title>
        <authorList>
            <person name="Meng X."/>
        </authorList>
    </citation>
    <scope>NUCLEOTIDE SEQUENCE [LARGE SCALE GENOMIC DNA]</scope>
    <source>
        <strain evidence="1 2">M91</strain>
    </source>
</reference>
<dbReference type="AlphaFoldDB" id="A0A554VCB4"/>
<dbReference type="Proteomes" id="UP000318833">
    <property type="component" value="Unassembled WGS sequence"/>
</dbReference>
<protein>
    <submittedName>
        <fullName evidence="1">Uncharacterized protein</fullName>
    </submittedName>
</protein>
<evidence type="ECO:0000313" key="2">
    <source>
        <dbReference type="Proteomes" id="UP000318833"/>
    </source>
</evidence>
<gene>
    <name evidence="1" type="ORF">FOF46_26720</name>
</gene>
<organism evidence="1 2">
    <name type="scientific">Aquimarina algiphila</name>
    <dbReference type="NCBI Taxonomy" id="2047982"/>
    <lineage>
        <taxon>Bacteria</taxon>
        <taxon>Pseudomonadati</taxon>
        <taxon>Bacteroidota</taxon>
        <taxon>Flavobacteriia</taxon>
        <taxon>Flavobacteriales</taxon>
        <taxon>Flavobacteriaceae</taxon>
        <taxon>Aquimarina</taxon>
    </lineage>
</organism>
<evidence type="ECO:0000313" key="1">
    <source>
        <dbReference type="EMBL" id="TSE04331.1"/>
    </source>
</evidence>
<keyword evidence="2" id="KW-1185">Reference proteome</keyword>
<proteinExistence type="predicted"/>
<accession>A0A554VCB4</accession>